<evidence type="ECO:0000313" key="6">
    <source>
        <dbReference type="EMBL" id="OJK03771.1"/>
    </source>
</evidence>
<dbReference type="GO" id="GO:0000329">
    <property type="term" value="C:fungal-type vacuole membrane"/>
    <property type="evidence" value="ECO:0007669"/>
    <property type="project" value="InterPro"/>
</dbReference>
<sequence length="879" mass="94392">MTDEAARPLLDGDSRPGSLHPFPSPKDGKTPSLTYQEPRPYELSDESAPLLVRRDDDEFLGYGGTDPRQRRTSDLSRRSLSSDPSLKKRRGKIRWPIFCAVISILAVTAILVFAFIAPAAVREYVKDATVFNPTSVSIESTTATGVRARVQGNLILDAQRIKKRPVRDLGRFVTWIGREVETGEAEVEVNLPEYGNVLVGTVSLPPLNINIQNGHVNHVDFIADLVAGDVEGVRSLALDWLDGRLGHVRVAGRATMHLQSGLLDLGTQTITDSIVLQEGDLPPVPTVNVTDFIVHDADTPGDEGAMVVDASVTAMIQSPFSLSIPPLGFTVLVPNCSPGDPYITVAGAMTEGFPVTPSKPTLINVSALIRGLSDDLTKSCPGEKSSPLDLLVKSYVHGRGTTVYVRGADAPSLDTPGWIVDILKSVTVSFQFTGHTFDNLVRNFTMSDVHFSLPDPLAEPDSPESRPTVSALVKVLIGLPKEVGLEFDVPRIRANADVLYLNRKVGVLDLNKWQPVNSTLLEDVDGTPAVLVDFAIKDAPLRVTDDDVLTDLLQDLIFSGKIIKLNVTANVDAEVSTGLGILTVREIPAEGEVIVKPPYGGSLDEFKPQIESLKLSDTSASSLLVETKVNVTNPTPYAAAIPLIDFVMLFNGSTVAHLTAKNAQITPGSNSGLHVDLLWSPLSFDGPSGASAGRDLLSQYISGSNTTVTIRTHAKSIPALPGLGRALSRLSLDVQIPRIPVPQAPGHEPDAGNGSMGFIQGATMHLWSSTAEFTLSSPFPNTTIEITSIDAQAFYQAESEEAEVGSIDYRIPFPVPPGLSVTPRLPVDLKLGGIGYDALRRALGSSLQLDAVAKVGVQIQHYRDWVVYHGKGIKAKVKL</sequence>
<evidence type="ECO:0000313" key="7">
    <source>
        <dbReference type="Proteomes" id="UP000184546"/>
    </source>
</evidence>
<dbReference type="InterPro" id="IPR059065">
    <property type="entry name" value="Ig_Tag1-like_4th"/>
</dbReference>
<keyword evidence="2" id="KW-0812">Transmembrane</keyword>
<dbReference type="InterPro" id="IPR059066">
    <property type="entry name" value="Ig_Tag1-like_5th"/>
</dbReference>
<organism evidence="6 7">
    <name type="scientific">Aspergillus aculeatus (strain ATCC 16872 / CBS 172.66 / WB 5094)</name>
    <dbReference type="NCBI Taxonomy" id="690307"/>
    <lineage>
        <taxon>Eukaryota</taxon>
        <taxon>Fungi</taxon>
        <taxon>Dikarya</taxon>
        <taxon>Ascomycota</taxon>
        <taxon>Pezizomycotina</taxon>
        <taxon>Eurotiomycetes</taxon>
        <taxon>Eurotiomycetidae</taxon>
        <taxon>Eurotiales</taxon>
        <taxon>Aspergillaceae</taxon>
        <taxon>Aspergillus</taxon>
        <taxon>Aspergillus subgen. Circumdati</taxon>
    </lineage>
</organism>
<dbReference type="PANTHER" id="PTHR35895">
    <property type="entry name" value="CHROMOSOME 16, WHOLE GENOME SHOTGUN SEQUENCE"/>
    <property type="match status" value="1"/>
</dbReference>
<dbReference type="EMBL" id="KV878971">
    <property type="protein sequence ID" value="OJK03771.1"/>
    <property type="molecule type" value="Genomic_DNA"/>
</dbReference>
<dbReference type="VEuPathDB" id="FungiDB:ASPACDRAFT_75305"/>
<dbReference type="RefSeq" id="XP_020060110.1">
    <property type="nucleotide sequence ID" value="XM_020204414.1"/>
</dbReference>
<protein>
    <recommendedName>
        <fullName evidence="8">Pre-rRNA processing protein</fullName>
    </recommendedName>
</protein>
<feature type="compositionally biased region" description="Basic and acidic residues" evidence="1">
    <location>
        <begin position="1"/>
        <end position="14"/>
    </location>
</feature>
<dbReference type="Pfam" id="PF26150">
    <property type="entry name" value="LEA-2_4"/>
    <property type="match status" value="1"/>
</dbReference>
<accession>A0A1L9X5Q1</accession>
<dbReference type="OMA" id="HYNITKL"/>
<dbReference type="PANTHER" id="PTHR35895:SF3">
    <property type="entry name" value="PRE-RRNA PROCESSING PROTEIN"/>
    <property type="match status" value="1"/>
</dbReference>
<feature type="domain" description="Tag1 C-terminal" evidence="3">
    <location>
        <begin position="486"/>
        <end position="596"/>
    </location>
</feature>
<dbReference type="Gene3D" id="2.60.40.1820">
    <property type="match status" value="1"/>
</dbReference>
<dbReference type="Pfam" id="PF26153">
    <property type="entry name" value="LEA-2L_5"/>
    <property type="match status" value="1"/>
</dbReference>
<dbReference type="Pfam" id="PF26174">
    <property type="entry name" value="LEA-2_1"/>
    <property type="match status" value="1"/>
</dbReference>
<feature type="compositionally biased region" description="Basic and acidic residues" evidence="1">
    <location>
        <begin position="67"/>
        <end position="77"/>
    </location>
</feature>
<evidence type="ECO:0008006" key="8">
    <source>
        <dbReference type="Google" id="ProtNLM"/>
    </source>
</evidence>
<gene>
    <name evidence="6" type="ORF">ASPACDRAFT_75305</name>
</gene>
<dbReference type="InterPro" id="IPR046368">
    <property type="entry name" value="Tag1"/>
</dbReference>
<evidence type="ECO:0000259" key="3">
    <source>
        <dbReference type="Pfam" id="PF22786"/>
    </source>
</evidence>
<evidence type="ECO:0000256" key="1">
    <source>
        <dbReference type="SAM" id="MobiDB-lite"/>
    </source>
</evidence>
<dbReference type="AlphaFoldDB" id="A0A1L9X5Q1"/>
<proteinExistence type="predicted"/>
<feature type="transmembrane region" description="Helical" evidence="2">
    <location>
        <begin position="95"/>
        <end position="117"/>
    </location>
</feature>
<dbReference type="InterPro" id="IPR055011">
    <property type="entry name" value="Tag1_C"/>
</dbReference>
<feature type="domain" description="Tag1-like fifth Ig-like" evidence="5">
    <location>
        <begin position="754"/>
        <end position="865"/>
    </location>
</feature>
<keyword evidence="7" id="KW-1185">Reference proteome</keyword>
<dbReference type="GeneID" id="30978228"/>
<feature type="domain" description="Tag1-like fourth Ig-like" evidence="4">
    <location>
        <begin position="607"/>
        <end position="723"/>
    </location>
</feature>
<evidence type="ECO:0000256" key="2">
    <source>
        <dbReference type="SAM" id="Phobius"/>
    </source>
</evidence>
<name>A0A1L9X5Q1_ASPA1</name>
<reference evidence="7" key="1">
    <citation type="journal article" date="2017" name="Genome Biol.">
        <title>Comparative genomics reveals high biological diversity and specific adaptations in the industrially and medically important fungal genus Aspergillus.</title>
        <authorList>
            <person name="de Vries R.P."/>
            <person name="Riley R."/>
            <person name="Wiebenga A."/>
            <person name="Aguilar-Osorio G."/>
            <person name="Amillis S."/>
            <person name="Uchima C.A."/>
            <person name="Anderluh G."/>
            <person name="Asadollahi M."/>
            <person name="Askin M."/>
            <person name="Barry K."/>
            <person name="Battaglia E."/>
            <person name="Bayram O."/>
            <person name="Benocci T."/>
            <person name="Braus-Stromeyer S.A."/>
            <person name="Caldana C."/>
            <person name="Canovas D."/>
            <person name="Cerqueira G.C."/>
            <person name="Chen F."/>
            <person name="Chen W."/>
            <person name="Choi C."/>
            <person name="Clum A."/>
            <person name="Dos Santos R.A."/>
            <person name="Damasio A.R."/>
            <person name="Diallinas G."/>
            <person name="Emri T."/>
            <person name="Fekete E."/>
            <person name="Flipphi M."/>
            <person name="Freyberg S."/>
            <person name="Gallo A."/>
            <person name="Gournas C."/>
            <person name="Habgood R."/>
            <person name="Hainaut M."/>
            <person name="Harispe M.L."/>
            <person name="Henrissat B."/>
            <person name="Hilden K.S."/>
            <person name="Hope R."/>
            <person name="Hossain A."/>
            <person name="Karabika E."/>
            <person name="Karaffa L."/>
            <person name="Karanyi Z."/>
            <person name="Krasevec N."/>
            <person name="Kuo A."/>
            <person name="Kusch H."/>
            <person name="LaButti K."/>
            <person name="Lagendijk E.L."/>
            <person name="Lapidus A."/>
            <person name="Levasseur A."/>
            <person name="Lindquist E."/>
            <person name="Lipzen A."/>
            <person name="Logrieco A.F."/>
            <person name="MacCabe A."/>
            <person name="Maekelae M.R."/>
            <person name="Malavazi I."/>
            <person name="Melin P."/>
            <person name="Meyer V."/>
            <person name="Mielnichuk N."/>
            <person name="Miskei M."/>
            <person name="Molnar A.P."/>
            <person name="Mule G."/>
            <person name="Ngan C.Y."/>
            <person name="Orejas M."/>
            <person name="Orosz E."/>
            <person name="Ouedraogo J.P."/>
            <person name="Overkamp K.M."/>
            <person name="Park H.-S."/>
            <person name="Perrone G."/>
            <person name="Piumi F."/>
            <person name="Punt P.J."/>
            <person name="Ram A.F."/>
            <person name="Ramon A."/>
            <person name="Rauscher S."/>
            <person name="Record E."/>
            <person name="Riano-Pachon D.M."/>
            <person name="Robert V."/>
            <person name="Roehrig J."/>
            <person name="Ruller R."/>
            <person name="Salamov A."/>
            <person name="Salih N.S."/>
            <person name="Samson R.A."/>
            <person name="Sandor E."/>
            <person name="Sanguinetti M."/>
            <person name="Schuetze T."/>
            <person name="Sepcic K."/>
            <person name="Shelest E."/>
            <person name="Sherlock G."/>
            <person name="Sophianopoulou V."/>
            <person name="Squina F.M."/>
            <person name="Sun H."/>
            <person name="Susca A."/>
            <person name="Todd R.B."/>
            <person name="Tsang A."/>
            <person name="Unkles S.E."/>
            <person name="van de Wiele N."/>
            <person name="van Rossen-Uffink D."/>
            <person name="Oliveira J.V."/>
            <person name="Vesth T.C."/>
            <person name="Visser J."/>
            <person name="Yu J.-H."/>
            <person name="Zhou M."/>
            <person name="Andersen M.R."/>
            <person name="Archer D.B."/>
            <person name="Baker S.E."/>
            <person name="Benoit I."/>
            <person name="Brakhage A.A."/>
            <person name="Braus G.H."/>
            <person name="Fischer R."/>
            <person name="Frisvad J.C."/>
            <person name="Goldman G.H."/>
            <person name="Houbraken J."/>
            <person name="Oakley B."/>
            <person name="Pocsi I."/>
            <person name="Scazzocchio C."/>
            <person name="Seiboth B."/>
            <person name="vanKuyk P.A."/>
            <person name="Wortman J."/>
            <person name="Dyer P.S."/>
            <person name="Grigoriev I.V."/>
        </authorList>
    </citation>
    <scope>NUCLEOTIDE SEQUENCE [LARGE SCALE GENOMIC DNA]</scope>
    <source>
        <strain evidence="7">ATCC 16872 / CBS 172.66 / WB 5094</strain>
    </source>
</reference>
<evidence type="ECO:0000259" key="5">
    <source>
        <dbReference type="Pfam" id="PF26153"/>
    </source>
</evidence>
<feature type="region of interest" description="Disordered" evidence="1">
    <location>
        <begin position="1"/>
        <end position="84"/>
    </location>
</feature>
<keyword evidence="2" id="KW-0472">Membrane</keyword>
<dbReference type="Proteomes" id="UP000184546">
    <property type="component" value="Unassembled WGS sequence"/>
</dbReference>
<dbReference type="Pfam" id="PF22786">
    <property type="entry name" value="Tag1_C"/>
    <property type="match status" value="1"/>
</dbReference>
<keyword evidence="2" id="KW-1133">Transmembrane helix</keyword>
<evidence type="ECO:0000259" key="4">
    <source>
        <dbReference type="Pfam" id="PF26150"/>
    </source>
</evidence>
<dbReference type="OrthoDB" id="5596576at2759"/>